<reference evidence="1" key="1">
    <citation type="journal article" date="2023" name="Comput. Struct. Biotechnol. J.">
        <title>Discovery of a novel marine Bacteroidetes with a rich repertoire of carbohydrate-active enzymes.</title>
        <authorList>
            <person name="Chen B."/>
            <person name="Liu G."/>
            <person name="Chen Q."/>
            <person name="Wang H."/>
            <person name="Liu L."/>
            <person name="Tang K."/>
        </authorList>
    </citation>
    <scope>NUCLEOTIDE SEQUENCE</scope>
    <source>
        <strain evidence="1">TK19036</strain>
    </source>
</reference>
<dbReference type="Pfam" id="PF03640">
    <property type="entry name" value="Lipoprotein_15"/>
    <property type="match status" value="2"/>
</dbReference>
<name>A0AA49GI30_9BACT</name>
<dbReference type="InterPro" id="IPR005297">
    <property type="entry name" value="Lipoprotein_repeat"/>
</dbReference>
<proteinExistence type="predicted"/>
<evidence type="ECO:0008006" key="2">
    <source>
        <dbReference type="Google" id="ProtNLM"/>
    </source>
</evidence>
<dbReference type="AlphaFoldDB" id="A0AA49GI30"/>
<accession>A0AA49GI30</accession>
<dbReference type="PANTHER" id="PTHR39335">
    <property type="entry name" value="BLL4220 PROTEIN"/>
    <property type="match status" value="1"/>
</dbReference>
<dbReference type="PROSITE" id="PS51257">
    <property type="entry name" value="PROKAR_LIPOPROTEIN"/>
    <property type="match status" value="1"/>
</dbReference>
<organism evidence="1">
    <name type="scientific">Roseihalotalea indica</name>
    <dbReference type="NCBI Taxonomy" id="2867963"/>
    <lineage>
        <taxon>Bacteria</taxon>
        <taxon>Pseudomonadati</taxon>
        <taxon>Bacteroidota</taxon>
        <taxon>Cytophagia</taxon>
        <taxon>Cytophagales</taxon>
        <taxon>Catalimonadaceae</taxon>
        <taxon>Roseihalotalea</taxon>
    </lineage>
</organism>
<dbReference type="EMBL" id="CP120682">
    <property type="protein sequence ID" value="WKN34039.1"/>
    <property type="molecule type" value="Genomic_DNA"/>
</dbReference>
<evidence type="ECO:0000313" key="1">
    <source>
        <dbReference type="EMBL" id="WKN34039.1"/>
    </source>
</evidence>
<sequence length="276" mass="30079">MNNFRKYFSPLGFAIVVLSLLSSCKEDLKDIFDGKDDDEPKPKKIQIISNDEFGYILTDQNNQSLYFFAGDVSGVSNCNGGCADVWPSLIGDISDFKIDSNYKGDFGTTTREDGELQITYKGWPLYYFSPEADGVLEAPGETQGDGRGGVFHIAKPDYSVLLGRQAVEEGGEPVTYLVDDRGVSLYRSINDGENVSNCAGGCAGVWPPFKASESWVLPSSLSQNDFDTLEREDNLGPQLSYLGNPLYFFTPDDGIRGSVLGQGGAGETFFVVEPAQ</sequence>
<protein>
    <recommendedName>
        <fullName evidence="2">Lipoprotein</fullName>
    </recommendedName>
</protein>
<dbReference type="PANTHER" id="PTHR39335:SF1">
    <property type="entry name" value="BLL4220 PROTEIN"/>
    <property type="match status" value="1"/>
</dbReference>
<dbReference type="GO" id="GO:0043448">
    <property type="term" value="P:alkane catabolic process"/>
    <property type="evidence" value="ECO:0007669"/>
    <property type="project" value="TreeGrafter"/>
</dbReference>
<reference evidence="1" key="2">
    <citation type="journal article" date="2024" name="Antonie Van Leeuwenhoek">
        <title>Roseihalotalea indica gen. nov., sp. nov., a halophilic Bacteroidetes from mesopelagic Southwest Indian Ocean with higher carbohydrate metabolic potential.</title>
        <authorList>
            <person name="Chen B."/>
            <person name="Zhang M."/>
            <person name="Lin D."/>
            <person name="Ye J."/>
            <person name="Tang K."/>
        </authorList>
    </citation>
    <scope>NUCLEOTIDE SEQUENCE</scope>
    <source>
        <strain evidence="1">TK19036</strain>
    </source>
</reference>
<gene>
    <name evidence="1" type="ORF">K4G66_16790</name>
</gene>